<name>A0A7G9SRB6_9GAMM</name>
<dbReference type="KEGG" id="tcn:H9L16_01765"/>
<gene>
    <name evidence="1" type="ORF">H9L16_01765</name>
</gene>
<dbReference type="AlphaFoldDB" id="A0A7G9SRB6"/>
<protein>
    <submittedName>
        <fullName evidence="1">Uncharacterized protein</fullName>
    </submittedName>
</protein>
<accession>A0A7G9SRB6</accession>
<sequence>MSERTHNPMHDSGDAALRLALRGLRQARDPGSDLWPGIEARIRALPQASTPLEPRRRWPWPVAIAASMLLSAGLAWQMRPVDAPVALPAAETRIATTLVQREASTLTVQYQAALRELEFQPAPANWQPGLEVLDRSAAEIRSALQQNPDSRLLLERLRETYTRRLALSRRALYA</sequence>
<proteinExistence type="predicted"/>
<dbReference type="EMBL" id="CP060719">
    <property type="protein sequence ID" value="QNN70391.1"/>
    <property type="molecule type" value="Genomic_DNA"/>
</dbReference>
<dbReference type="RefSeq" id="WP_187552907.1">
    <property type="nucleotide sequence ID" value="NZ_BMZL01000001.1"/>
</dbReference>
<dbReference type="Proteomes" id="UP000515804">
    <property type="component" value="Chromosome"/>
</dbReference>
<keyword evidence="2" id="KW-1185">Reference proteome</keyword>
<evidence type="ECO:0000313" key="2">
    <source>
        <dbReference type="Proteomes" id="UP000515804"/>
    </source>
</evidence>
<evidence type="ECO:0000313" key="1">
    <source>
        <dbReference type="EMBL" id="QNN70391.1"/>
    </source>
</evidence>
<reference evidence="1 2" key="1">
    <citation type="submission" date="2020-08" db="EMBL/GenBank/DDBJ databases">
        <title>Genome sequence of Thermomonas carbonis KCTC 42013T.</title>
        <authorList>
            <person name="Hyun D.-W."/>
            <person name="Bae J.-W."/>
        </authorList>
    </citation>
    <scope>NUCLEOTIDE SEQUENCE [LARGE SCALE GENOMIC DNA]</scope>
    <source>
        <strain evidence="1 2">KCTC 42013</strain>
    </source>
</reference>
<organism evidence="1 2">
    <name type="scientific">Thermomonas carbonis</name>
    <dbReference type="NCBI Taxonomy" id="1463158"/>
    <lineage>
        <taxon>Bacteria</taxon>
        <taxon>Pseudomonadati</taxon>
        <taxon>Pseudomonadota</taxon>
        <taxon>Gammaproteobacteria</taxon>
        <taxon>Lysobacterales</taxon>
        <taxon>Lysobacteraceae</taxon>
        <taxon>Thermomonas</taxon>
    </lineage>
</organism>